<keyword evidence="3 5" id="KW-1133">Transmembrane helix</keyword>
<comment type="subcellular location">
    <subcellularLocation>
        <location evidence="1">Membrane</location>
        <topology evidence="1">Multi-pass membrane protein</topology>
    </subcellularLocation>
</comment>
<dbReference type="GO" id="GO:0009403">
    <property type="term" value="P:toxin biosynthetic process"/>
    <property type="evidence" value="ECO:0007669"/>
    <property type="project" value="InterPro"/>
</dbReference>
<feature type="transmembrane region" description="Helical" evidence="5">
    <location>
        <begin position="61"/>
        <end position="83"/>
    </location>
</feature>
<dbReference type="Pfam" id="PF02674">
    <property type="entry name" value="Colicin_V"/>
    <property type="match status" value="1"/>
</dbReference>
<feature type="transmembrane region" description="Helical" evidence="5">
    <location>
        <begin position="29"/>
        <end position="49"/>
    </location>
</feature>
<evidence type="ECO:0000256" key="3">
    <source>
        <dbReference type="ARBA" id="ARBA00022989"/>
    </source>
</evidence>
<name>A0A2P1P9D2_9RICK</name>
<dbReference type="RefSeq" id="WP_106874707.1">
    <property type="nucleotide sequence ID" value="NZ_CP027845.1"/>
</dbReference>
<gene>
    <name evidence="6" type="ORF">phytr_9370</name>
</gene>
<proteinExistence type="predicted"/>
<dbReference type="EMBL" id="CP027845">
    <property type="protein sequence ID" value="AVP87865.1"/>
    <property type="molecule type" value="Genomic_DNA"/>
</dbReference>
<accession>A0A2P1P9D2</accession>
<sequence>MLNLLDAISGSIMISCCLSGFYKGAIRLILANLIFIFAFFLAGILFPSTHSIASEYISSNFIVNILAGGISYIISLILCSIFFRQIKSIINPICGGSFDKAFGLILGIINGAVISILLFLSISFALYKYDHKASFDNLHQFVDISLKEKGPKWLEKSYSASVTKPLVQTIITKPWAKDALKKVHLDIGKKEDKSLKEQLDEVLEK</sequence>
<reference evidence="6 7" key="1">
    <citation type="submission" date="2018-03" db="EMBL/GenBank/DDBJ databases">
        <title>A gene transfer event suggests a long-term partnership between eustigmatophyte algae and a novel lineage of endosymbiotic bacteria.</title>
        <authorList>
            <person name="Yurchenko T."/>
            <person name="Sevcikova T."/>
            <person name="Pribyl P."/>
            <person name="El Karkouri K."/>
            <person name="Klimes V."/>
            <person name="Amaral R."/>
            <person name="Zbrankova V."/>
            <person name="Kim E."/>
            <person name="Raoult D."/>
            <person name="Santos L.M.A."/>
            <person name="Elias M."/>
        </authorList>
    </citation>
    <scope>NUCLEOTIDE SEQUENCE [LARGE SCALE GENOMIC DNA]</scope>
    <source>
        <strain evidence="6">CCALA 838</strain>
    </source>
</reference>
<evidence type="ECO:0000256" key="1">
    <source>
        <dbReference type="ARBA" id="ARBA00004141"/>
    </source>
</evidence>
<organism evidence="6 7">
    <name type="scientific">Candidatus Phycorickettsia trachydisci</name>
    <dbReference type="NCBI Taxonomy" id="2115978"/>
    <lineage>
        <taxon>Bacteria</taxon>
        <taxon>Pseudomonadati</taxon>
        <taxon>Pseudomonadota</taxon>
        <taxon>Alphaproteobacteria</taxon>
        <taxon>Rickettsiales</taxon>
        <taxon>Rickettsiaceae</taxon>
        <taxon>Candidatus Phycorickettsia</taxon>
    </lineage>
</organism>
<feature type="transmembrane region" description="Helical" evidence="5">
    <location>
        <begin position="104"/>
        <end position="127"/>
    </location>
</feature>
<dbReference type="GO" id="GO:0016020">
    <property type="term" value="C:membrane"/>
    <property type="evidence" value="ECO:0007669"/>
    <property type="project" value="UniProtKB-SubCell"/>
</dbReference>
<keyword evidence="7" id="KW-1185">Reference proteome</keyword>
<dbReference type="AlphaFoldDB" id="A0A2P1P9D2"/>
<evidence type="ECO:0000256" key="5">
    <source>
        <dbReference type="SAM" id="Phobius"/>
    </source>
</evidence>
<evidence type="ECO:0000313" key="7">
    <source>
        <dbReference type="Proteomes" id="UP000241762"/>
    </source>
</evidence>
<dbReference type="KEGG" id="ptc:phytr_9370"/>
<keyword evidence="2 5" id="KW-0812">Transmembrane</keyword>
<evidence type="ECO:0008006" key="8">
    <source>
        <dbReference type="Google" id="ProtNLM"/>
    </source>
</evidence>
<dbReference type="Proteomes" id="UP000241762">
    <property type="component" value="Chromosome"/>
</dbReference>
<keyword evidence="4 5" id="KW-0472">Membrane</keyword>
<dbReference type="InterPro" id="IPR003825">
    <property type="entry name" value="Colicin-V_CvpA"/>
</dbReference>
<evidence type="ECO:0000313" key="6">
    <source>
        <dbReference type="EMBL" id="AVP87865.1"/>
    </source>
</evidence>
<feature type="transmembrane region" description="Helical" evidence="5">
    <location>
        <begin position="6"/>
        <end position="22"/>
    </location>
</feature>
<evidence type="ECO:0000256" key="4">
    <source>
        <dbReference type="ARBA" id="ARBA00023136"/>
    </source>
</evidence>
<protein>
    <recommendedName>
        <fullName evidence="8">CvpA family protein</fullName>
    </recommendedName>
</protein>
<evidence type="ECO:0000256" key="2">
    <source>
        <dbReference type="ARBA" id="ARBA00022692"/>
    </source>
</evidence>